<evidence type="ECO:0000256" key="8">
    <source>
        <dbReference type="ARBA" id="ARBA00048968"/>
    </source>
</evidence>
<evidence type="ECO:0000256" key="5">
    <source>
        <dbReference type="ARBA" id="ARBA00022801"/>
    </source>
</evidence>
<keyword evidence="4" id="KW-0479">Metal-binding</keyword>
<organism evidence="11 12">
    <name type="scientific">Legionella busanensis</name>
    <dbReference type="NCBI Taxonomy" id="190655"/>
    <lineage>
        <taxon>Bacteria</taxon>
        <taxon>Pseudomonadati</taxon>
        <taxon>Pseudomonadota</taxon>
        <taxon>Gammaproteobacteria</taxon>
        <taxon>Legionellales</taxon>
        <taxon>Legionellaceae</taxon>
        <taxon>Legionella</taxon>
    </lineage>
</organism>
<dbReference type="InterPro" id="IPR003730">
    <property type="entry name" value="Cu_polyphenol_OxRdtase"/>
</dbReference>
<dbReference type="CDD" id="cd16833">
    <property type="entry name" value="YfiH"/>
    <property type="match status" value="1"/>
</dbReference>
<evidence type="ECO:0000256" key="10">
    <source>
        <dbReference type="RuleBase" id="RU361274"/>
    </source>
</evidence>
<dbReference type="GO" id="GO:0017061">
    <property type="term" value="F:S-methyl-5-thioadenosine phosphorylase activity"/>
    <property type="evidence" value="ECO:0007669"/>
    <property type="project" value="UniProtKB-EC"/>
</dbReference>
<gene>
    <name evidence="11" type="primary">yfiH</name>
    <name evidence="11" type="ORF">NCTC13316_01650</name>
</gene>
<dbReference type="Pfam" id="PF02578">
    <property type="entry name" value="Cu-oxidase_4"/>
    <property type="match status" value="1"/>
</dbReference>
<evidence type="ECO:0000256" key="9">
    <source>
        <dbReference type="ARBA" id="ARBA00049893"/>
    </source>
</evidence>
<keyword evidence="3" id="KW-0808">Transferase</keyword>
<dbReference type="PANTHER" id="PTHR30616:SF2">
    <property type="entry name" value="PURINE NUCLEOSIDE PHOSPHORYLASE LACC1"/>
    <property type="match status" value="1"/>
</dbReference>
<keyword evidence="6" id="KW-0862">Zinc</keyword>
<evidence type="ECO:0000313" key="11">
    <source>
        <dbReference type="EMBL" id="STX51555.1"/>
    </source>
</evidence>
<dbReference type="EMBL" id="UGOD01000001">
    <property type="protein sequence ID" value="STX51555.1"/>
    <property type="molecule type" value="Genomic_DNA"/>
</dbReference>
<proteinExistence type="inferred from homology"/>
<dbReference type="NCBIfam" id="TIGR00726">
    <property type="entry name" value="peptidoglycan editing factor PgeF"/>
    <property type="match status" value="1"/>
</dbReference>
<keyword evidence="12" id="KW-1185">Reference proteome</keyword>
<dbReference type="GO" id="GO:0016787">
    <property type="term" value="F:hydrolase activity"/>
    <property type="evidence" value="ECO:0007669"/>
    <property type="project" value="UniProtKB-KW"/>
</dbReference>
<dbReference type="OrthoDB" id="4279at2"/>
<evidence type="ECO:0000256" key="7">
    <source>
        <dbReference type="ARBA" id="ARBA00047989"/>
    </source>
</evidence>
<dbReference type="InterPro" id="IPR038371">
    <property type="entry name" value="Cu_polyphenol_OxRdtase_sf"/>
</dbReference>
<evidence type="ECO:0000256" key="1">
    <source>
        <dbReference type="ARBA" id="ARBA00000553"/>
    </source>
</evidence>
<evidence type="ECO:0000256" key="6">
    <source>
        <dbReference type="ARBA" id="ARBA00022833"/>
    </source>
</evidence>
<evidence type="ECO:0000256" key="2">
    <source>
        <dbReference type="ARBA" id="ARBA00007353"/>
    </source>
</evidence>
<accession>A0A378JK02</accession>
<dbReference type="Gene3D" id="3.60.140.10">
    <property type="entry name" value="CNF1/YfiH-like putative cysteine hydrolases"/>
    <property type="match status" value="1"/>
</dbReference>
<name>A0A378JK02_9GAMM</name>
<reference evidence="11 12" key="1">
    <citation type="submission" date="2018-06" db="EMBL/GenBank/DDBJ databases">
        <authorList>
            <consortium name="Pathogen Informatics"/>
            <person name="Doyle S."/>
        </authorList>
    </citation>
    <scope>NUCLEOTIDE SEQUENCE [LARGE SCALE GENOMIC DNA]</scope>
    <source>
        <strain evidence="11 12">NCTC13316</strain>
    </source>
</reference>
<comment type="catalytic activity">
    <reaction evidence="8">
        <text>adenosine + phosphate = alpha-D-ribose 1-phosphate + adenine</text>
        <dbReference type="Rhea" id="RHEA:27642"/>
        <dbReference type="ChEBI" id="CHEBI:16335"/>
        <dbReference type="ChEBI" id="CHEBI:16708"/>
        <dbReference type="ChEBI" id="CHEBI:43474"/>
        <dbReference type="ChEBI" id="CHEBI:57720"/>
        <dbReference type="EC" id="2.4.2.1"/>
    </reaction>
    <physiologicalReaction direction="left-to-right" evidence="8">
        <dbReference type="Rhea" id="RHEA:27643"/>
    </physiologicalReaction>
</comment>
<dbReference type="Proteomes" id="UP000254794">
    <property type="component" value="Unassembled WGS sequence"/>
</dbReference>
<evidence type="ECO:0000256" key="4">
    <source>
        <dbReference type="ARBA" id="ARBA00022723"/>
    </source>
</evidence>
<evidence type="ECO:0000256" key="3">
    <source>
        <dbReference type="ARBA" id="ARBA00022679"/>
    </source>
</evidence>
<dbReference type="AlphaFoldDB" id="A0A378JK02"/>
<dbReference type="RefSeq" id="WP_115331184.1">
    <property type="nucleotide sequence ID" value="NZ_CAAAHP010000001.1"/>
</dbReference>
<comment type="catalytic activity">
    <reaction evidence="9">
        <text>S-methyl-5'-thioadenosine + phosphate = 5-(methylsulfanyl)-alpha-D-ribose 1-phosphate + adenine</text>
        <dbReference type="Rhea" id="RHEA:11852"/>
        <dbReference type="ChEBI" id="CHEBI:16708"/>
        <dbReference type="ChEBI" id="CHEBI:17509"/>
        <dbReference type="ChEBI" id="CHEBI:43474"/>
        <dbReference type="ChEBI" id="CHEBI:58533"/>
        <dbReference type="EC" id="2.4.2.28"/>
    </reaction>
    <physiologicalReaction direction="left-to-right" evidence="9">
        <dbReference type="Rhea" id="RHEA:11853"/>
    </physiologicalReaction>
</comment>
<keyword evidence="5" id="KW-0378">Hydrolase</keyword>
<dbReference type="PANTHER" id="PTHR30616">
    <property type="entry name" value="UNCHARACTERIZED PROTEIN YFIH"/>
    <property type="match status" value="1"/>
</dbReference>
<evidence type="ECO:0000313" key="12">
    <source>
        <dbReference type="Proteomes" id="UP000254794"/>
    </source>
</evidence>
<comment type="similarity">
    <text evidence="2 10">Belongs to the purine nucleoside phosphorylase YfiH/LACC1 family.</text>
</comment>
<dbReference type="InterPro" id="IPR011324">
    <property type="entry name" value="Cytotoxic_necrot_fac-like_cat"/>
</dbReference>
<sequence>MNHTRPNWKAPVNVFAFTTERTGGFSEGVFASNNLGDHVGDIPEHVQANRQTLCSIVPSEPEWLEQTHSIDCVVVEDTNKRSADAAITRIPNRVLAILTADCLPIILCNRQGTEIAAIHAGWRGLVNGILEQTISQMISKPEDLQAWIGPAICANCYEVGDDVYEHYQENYPFSNNFFKSHQQKWLIDIPGIAEQILKKMTISEVYQSHLCTFENKKQFYSYRREGQTGRMVTLIWFTN</sequence>
<comment type="catalytic activity">
    <reaction evidence="7">
        <text>adenosine + H2O + H(+) = inosine + NH4(+)</text>
        <dbReference type="Rhea" id="RHEA:24408"/>
        <dbReference type="ChEBI" id="CHEBI:15377"/>
        <dbReference type="ChEBI" id="CHEBI:15378"/>
        <dbReference type="ChEBI" id="CHEBI:16335"/>
        <dbReference type="ChEBI" id="CHEBI:17596"/>
        <dbReference type="ChEBI" id="CHEBI:28938"/>
        <dbReference type="EC" id="3.5.4.4"/>
    </reaction>
    <physiologicalReaction direction="left-to-right" evidence="7">
        <dbReference type="Rhea" id="RHEA:24409"/>
    </physiologicalReaction>
</comment>
<dbReference type="GO" id="GO:0005507">
    <property type="term" value="F:copper ion binding"/>
    <property type="evidence" value="ECO:0007669"/>
    <property type="project" value="TreeGrafter"/>
</dbReference>
<dbReference type="SUPFAM" id="SSF64438">
    <property type="entry name" value="CNF1/YfiH-like putative cysteine hydrolases"/>
    <property type="match status" value="1"/>
</dbReference>
<comment type="catalytic activity">
    <reaction evidence="1">
        <text>inosine + phosphate = alpha-D-ribose 1-phosphate + hypoxanthine</text>
        <dbReference type="Rhea" id="RHEA:27646"/>
        <dbReference type="ChEBI" id="CHEBI:17368"/>
        <dbReference type="ChEBI" id="CHEBI:17596"/>
        <dbReference type="ChEBI" id="CHEBI:43474"/>
        <dbReference type="ChEBI" id="CHEBI:57720"/>
        <dbReference type="EC" id="2.4.2.1"/>
    </reaction>
    <physiologicalReaction direction="left-to-right" evidence="1">
        <dbReference type="Rhea" id="RHEA:27647"/>
    </physiologicalReaction>
</comment>
<protein>
    <recommendedName>
        <fullName evidence="10">Purine nucleoside phosphorylase</fullName>
    </recommendedName>
</protein>